<proteinExistence type="predicted"/>
<keyword evidence="3" id="KW-1185">Reference proteome</keyword>
<comment type="caution">
    <text evidence="2">The sequence shown here is derived from an EMBL/GenBank/DDBJ whole genome shotgun (WGS) entry which is preliminary data.</text>
</comment>
<keyword evidence="2" id="KW-0238">DNA-binding</keyword>
<evidence type="ECO:0000256" key="1">
    <source>
        <dbReference type="SAM" id="MobiDB-lite"/>
    </source>
</evidence>
<feature type="compositionally biased region" description="Low complexity" evidence="1">
    <location>
        <begin position="238"/>
        <end position="255"/>
    </location>
</feature>
<dbReference type="EMBL" id="BLXT01007504">
    <property type="protein sequence ID" value="GFO39610.1"/>
    <property type="molecule type" value="Genomic_DNA"/>
</dbReference>
<dbReference type="Proteomes" id="UP000735302">
    <property type="component" value="Unassembled WGS sequence"/>
</dbReference>
<dbReference type="AlphaFoldDB" id="A0AAV4D644"/>
<protein>
    <submittedName>
        <fullName evidence="2">DNA-binding protein rfx6-like</fullName>
    </submittedName>
</protein>
<evidence type="ECO:0000313" key="2">
    <source>
        <dbReference type="EMBL" id="GFO39610.1"/>
    </source>
</evidence>
<reference evidence="2 3" key="1">
    <citation type="journal article" date="2021" name="Elife">
        <title>Chloroplast acquisition without the gene transfer in kleptoplastic sea slugs, Plakobranchus ocellatus.</title>
        <authorList>
            <person name="Maeda T."/>
            <person name="Takahashi S."/>
            <person name="Yoshida T."/>
            <person name="Shimamura S."/>
            <person name="Takaki Y."/>
            <person name="Nagai Y."/>
            <person name="Toyoda A."/>
            <person name="Suzuki Y."/>
            <person name="Arimoto A."/>
            <person name="Ishii H."/>
            <person name="Satoh N."/>
            <person name="Nishiyama T."/>
            <person name="Hasebe M."/>
            <person name="Maruyama T."/>
            <person name="Minagawa J."/>
            <person name="Obokata J."/>
            <person name="Shigenobu S."/>
        </authorList>
    </citation>
    <scope>NUCLEOTIDE SEQUENCE [LARGE SCALE GENOMIC DNA]</scope>
</reference>
<gene>
    <name evidence="2" type="ORF">PoB_006611500</name>
</gene>
<sequence>MLLDEYVLLAVEGQLHVEAETALQAVLEKHMQPDDTGAKLNLQQPAGTCFVANQSRTGYHVDVLKREATSDPTKGYSSHNGHLKAEERGFIMFPDPTVSPGMHSIPTISQEISSTGNSILTPPTSPALTNQDCQRASVINHGPNVGYTGYNQGFSNNGSHFVYPDNQIGGNMHGKINNSSYNFNGYQESFKTPGLSNSGTSTHQFNNDSSALQSREFLSLANPAGSMQSFEHNVDIGSSTNSSSSNSNSSNSSKSPPRSTPVVCGLEEPDNIGGGKDRNRIASSNMYQIEAVTNCSPFTHNYSNNVDTFATATTNDTDIRTDKDSSNGNNSNSNNLNNLALFNPITSANVISSTGSLANDGVNASGIGTGNVYTPHPYHQYHHHPYSTSVLSHHHHHYYHHNGTASAHAGLSNSYHHHHHYPQHQQQQPHMQSFYNIAKHSDNFDHNPTFSPYVEGLHQSHAHDGLPTYLSAFSPTASSLQHSLPLSGDSGGGVALMGSHIGGGGVASAVTGGGSSVGGGVGSGSAFNVVQGQYSASSVSLVPQTHGIYQNTDLFSSSMFHSTGPTKPVAEHVPVIQQPFPIVASAAAAARFQNEARDPLNLLDKSYGLGAKSKDTFSVYTGGGASHSPRSMSHHSMLSHVHAPSIPHFSGEDYLTSVGLGMSSMLAADPDIFSSFAENAPLPSIGSVFLS</sequence>
<dbReference type="GO" id="GO:0003677">
    <property type="term" value="F:DNA binding"/>
    <property type="evidence" value="ECO:0007669"/>
    <property type="project" value="UniProtKB-KW"/>
</dbReference>
<accession>A0AAV4D644</accession>
<evidence type="ECO:0000313" key="3">
    <source>
        <dbReference type="Proteomes" id="UP000735302"/>
    </source>
</evidence>
<feature type="region of interest" description="Disordered" evidence="1">
    <location>
        <begin position="230"/>
        <end position="279"/>
    </location>
</feature>
<name>A0AAV4D644_9GAST</name>
<organism evidence="2 3">
    <name type="scientific">Plakobranchus ocellatus</name>
    <dbReference type="NCBI Taxonomy" id="259542"/>
    <lineage>
        <taxon>Eukaryota</taxon>
        <taxon>Metazoa</taxon>
        <taxon>Spiralia</taxon>
        <taxon>Lophotrochozoa</taxon>
        <taxon>Mollusca</taxon>
        <taxon>Gastropoda</taxon>
        <taxon>Heterobranchia</taxon>
        <taxon>Euthyneura</taxon>
        <taxon>Panpulmonata</taxon>
        <taxon>Sacoglossa</taxon>
        <taxon>Placobranchoidea</taxon>
        <taxon>Plakobranchidae</taxon>
        <taxon>Plakobranchus</taxon>
    </lineage>
</organism>